<dbReference type="AlphaFoldDB" id="A0A7H1MYE2"/>
<dbReference type="InterPro" id="IPR000897">
    <property type="entry name" value="SRP54_GTPase_dom"/>
</dbReference>
<evidence type="ECO:0000259" key="3">
    <source>
        <dbReference type="Pfam" id="PF00448"/>
    </source>
</evidence>
<dbReference type="Pfam" id="PF00448">
    <property type="entry name" value="SRP54"/>
    <property type="match status" value="1"/>
</dbReference>
<keyword evidence="1" id="KW-0547">Nucleotide-binding</keyword>
<accession>A0A7H1MYE2</accession>
<keyword evidence="5" id="KW-1185">Reference proteome</keyword>
<reference evidence="4 5" key="1">
    <citation type="submission" date="2020-05" db="EMBL/GenBank/DDBJ databases">
        <title>Complete closed genome sequence of Defluviicoccus vanus.</title>
        <authorList>
            <person name="Bessarab I."/>
            <person name="Arumugam K."/>
            <person name="Maszenan A.M."/>
            <person name="Seviour R.J."/>
            <person name="Williams R.B."/>
        </authorList>
    </citation>
    <scope>NUCLEOTIDE SEQUENCE [LARGE SCALE GENOMIC DNA]</scope>
    <source>
        <strain evidence="4 5">Ben 114</strain>
    </source>
</reference>
<gene>
    <name evidence="4" type="ORF">HQ394_02755</name>
</gene>
<dbReference type="Proteomes" id="UP000516369">
    <property type="component" value="Chromosome"/>
</dbReference>
<protein>
    <submittedName>
        <fullName evidence="4">GTPase</fullName>
    </submittedName>
</protein>
<dbReference type="GO" id="GO:0005525">
    <property type="term" value="F:GTP binding"/>
    <property type="evidence" value="ECO:0007669"/>
    <property type="project" value="UniProtKB-KW"/>
</dbReference>
<evidence type="ECO:0000313" key="4">
    <source>
        <dbReference type="EMBL" id="QNT68478.1"/>
    </source>
</evidence>
<evidence type="ECO:0000313" key="5">
    <source>
        <dbReference type="Proteomes" id="UP000516369"/>
    </source>
</evidence>
<feature type="domain" description="SRP54-type proteins GTP-binding" evidence="3">
    <location>
        <begin position="127"/>
        <end position="179"/>
    </location>
</feature>
<dbReference type="InterPro" id="IPR027417">
    <property type="entry name" value="P-loop_NTPase"/>
</dbReference>
<dbReference type="GO" id="GO:0006614">
    <property type="term" value="P:SRP-dependent cotranslational protein targeting to membrane"/>
    <property type="evidence" value="ECO:0007669"/>
    <property type="project" value="InterPro"/>
</dbReference>
<evidence type="ECO:0000256" key="1">
    <source>
        <dbReference type="ARBA" id="ARBA00022741"/>
    </source>
</evidence>
<dbReference type="SUPFAM" id="SSF52540">
    <property type="entry name" value="P-loop containing nucleoside triphosphate hydrolases"/>
    <property type="match status" value="1"/>
</dbReference>
<dbReference type="KEGG" id="dvn:HQ394_02755"/>
<dbReference type="Gene3D" id="3.40.50.300">
    <property type="entry name" value="P-loop containing nucleotide triphosphate hydrolases"/>
    <property type="match status" value="1"/>
</dbReference>
<dbReference type="RefSeq" id="WP_190261915.1">
    <property type="nucleotide sequence ID" value="NZ_CP053923.1"/>
</dbReference>
<name>A0A7H1MYE2_9PROT</name>
<sequence length="243" mass="26272">MMRLKTFNAPTISQAMQRVRTDLGEDAIIVSTESERGKRSARIVAAIEDDLLPPRAMPARVNDTSEATNDALAHALAFHGVPGPLVSHMQDVAHEFANEAPRLALSAAIDAVIDFQPLCERSQSRPIMLVGPTGAGKTLTAAKLLLRAHQAQRPTWAISTDTARAGGIEYHKAITHRSHLADERLWCRRNDQRQLKNAGKRLQLFAAAVDAEPVVVFAAAGGVTETMKMAEQVASACAGRKMP</sequence>
<organism evidence="4 5">
    <name type="scientific">Defluviicoccus vanus</name>
    <dbReference type="NCBI Taxonomy" id="111831"/>
    <lineage>
        <taxon>Bacteria</taxon>
        <taxon>Pseudomonadati</taxon>
        <taxon>Pseudomonadota</taxon>
        <taxon>Alphaproteobacteria</taxon>
        <taxon>Rhodospirillales</taxon>
        <taxon>Rhodospirillaceae</taxon>
        <taxon>Defluviicoccus</taxon>
    </lineage>
</organism>
<evidence type="ECO:0000256" key="2">
    <source>
        <dbReference type="ARBA" id="ARBA00023134"/>
    </source>
</evidence>
<keyword evidence="2" id="KW-0342">GTP-binding</keyword>
<dbReference type="EMBL" id="CP053923">
    <property type="protein sequence ID" value="QNT68478.1"/>
    <property type="molecule type" value="Genomic_DNA"/>
</dbReference>
<proteinExistence type="predicted"/>